<feature type="transmembrane region" description="Helical" evidence="1">
    <location>
        <begin position="165"/>
        <end position="185"/>
    </location>
</feature>
<dbReference type="OrthoDB" id="5741017at2"/>
<accession>A0A512DLR9</accession>
<name>A0A512DLR9_9PROT</name>
<comment type="caution">
    <text evidence="2">The sequence shown here is derived from an EMBL/GenBank/DDBJ whole genome shotgun (WGS) entry which is preliminary data.</text>
</comment>
<evidence type="ECO:0000313" key="2">
    <source>
        <dbReference type="EMBL" id="GEO37424.1"/>
    </source>
</evidence>
<keyword evidence="1" id="KW-0812">Transmembrane</keyword>
<feature type="transmembrane region" description="Helical" evidence="1">
    <location>
        <begin position="58"/>
        <end position="84"/>
    </location>
</feature>
<proteinExistence type="predicted"/>
<evidence type="ECO:0000256" key="1">
    <source>
        <dbReference type="SAM" id="Phobius"/>
    </source>
</evidence>
<reference evidence="2 3" key="1">
    <citation type="submission" date="2019-07" db="EMBL/GenBank/DDBJ databases">
        <title>Whole genome shotgun sequence of Skermanella aerolata NBRC 106429.</title>
        <authorList>
            <person name="Hosoyama A."/>
            <person name="Uohara A."/>
            <person name="Ohji S."/>
            <person name="Ichikawa N."/>
        </authorList>
    </citation>
    <scope>NUCLEOTIDE SEQUENCE [LARGE SCALE GENOMIC DNA]</scope>
    <source>
        <strain evidence="2 3">NBRC 106429</strain>
    </source>
</reference>
<evidence type="ECO:0000313" key="3">
    <source>
        <dbReference type="Proteomes" id="UP000321523"/>
    </source>
</evidence>
<evidence type="ECO:0008006" key="4">
    <source>
        <dbReference type="Google" id="ProtNLM"/>
    </source>
</evidence>
<protein>
    <recommendedName>
        <fullName evidence="4">MotA/TolQ/ExbB proton channel domain-containing protein</fullName>
    </recommendedName>
</protein>
<keyword evidence="1" id="KW-1133">Transmembrane helix</keyword>
<keyword evidence="3" id="KW-1185">Reference proteome</keyword>
<dbReference type="EMBL" id="BJYZ01000006">
    <property type="protein sequence ID" value="GEO37424.1"/>
    <property type="molecule type" value="Genomic_DNA"/>
</dbReference>
<organism evidence="2 3">
    <name type="scientific">Skermanella aerolata</name>
    <dbReference type="NCBI Taxonomy" id="393310"/>
    <lineage>
        <taxon>Bacteria</taxon>
        <taxon>Pseudomonadati</taxon>
        <taxon>Pseudomonadota</taxon>
        <taxon>Alphaproteobacteria</taxon>
        <taxon>Rhodospirillales</taxon>
        <taxon>Azospirillaceae</taxon>
        <taxon>Skermanella</taxon>
    </lineage>
</organism>
<sequence length="313" mass="33763">MDISIRRIFQLCAVLIVIAAIYRAGNTGFETASAGESALWDTIHLLIAPLARVYLAMFGSPATAILLAGGLVMAGILMALWFVFLKVRPMLSRLDRLASDCARAPVQFGRGEDLDRVLGPSFLGPDWRAWQAAADSGVRPSAYITLASLERSGLRLGLMQAMPNYFVGLGLVMTFLGLIAGLYFASQGMRTADMIEARAALVHLLNSATFKFLTSVAGISMSLIVSLVFRISVQSLSLRLTLLCDRIEEATARSARTAEAPFASQADGQAVLAERIAQLIRSLDRLEETIVHRTTAERHAVGHANSGQPMPVS</sequence>
<dbReference type="AlphaFoldDB" id="A0A512DLR9"/>
<dbReference type="RefSeq" id="WP_044427111.1">
    <property type="nucleotide sequence ID" value="NZ_BJYZ01000006.1"/>
</dbReference>
<gene>
    <name evidence="2" type="ORF">SAE02_15720</name>
</gene>
<keyword evidence="1" id="KW-0472">Membrane</keyword>
<feature type="transmembrane region" description="Helical" evidence="1">
    <location>
        <begin position="212"/>
        <end position="233"/>
    </location>
</feature>
<dbReference type="Proteomes" id="UP000321523">
    <property type="component" value="Unassembled WGS sequence"/>
</dbReference>